<keyword evidence="2" id="KW-0997">Cell inner membrane</keyword>
<evidence type="ECO:0000256" key="10">
    <source>
        <dbReference type="SAM" id="MobiDB-lite"/>
    </source>
</evidence>
<feature type="transmembrane region" description="Helical" evidence="11">
    <location>
        <begin position="140"/>
        <end position="160"/>
    </location>
</feature>
<gene>
    <name evidence="14" type="ORF">A605_14417</name>
</gene>
<dbReference type="GO" id="GO:0045454">
    <property type="term" value="P:cell redox homeostasis"/>
    <property type="evidence" value="ECO:0007669"/>
    <property type="project" value="InterPro"/>
</dbReference>
<dbReference type="GO" id="GO:0005886">
    <property type="term" value="C:plasma membrane"/>
    <property type="evidence" value="ECO:0007669"/>
    <property type="project" value="UniProtKB-SubCell"/>
</dbReference>
<evidence type="ECO:0000256" key="4">
    <source>
        <dbReference type="ARBA" id="ARBA00022741"/>
    </source>
</evidence>
<dbReference type="HOGENOM" id="CLU_000604_84_9_11"/>
<reference evidence="14 15" key="1">
    <citation type="journal article" date="2012" name="Stand. Genomic Sci.">
        <title>Genome sequence of the halotolerant bacterium Corynebacterium halotolerans type strain YIM 70093(T) (= DSM 44683(T)).</title>
        <authorList>
            <person name="Ruckert C."/>
            <person name="Albersmeier A."/>
            <person name="Al-Dilaimi A."/>
            <person name="Niehaus K."/>
            <person name="Szczepanowski R."/>
            <person name="Kalinowski J."/>
        </authorList>
    </citation>
    <scope>NUCLEOTIDE SEQUENCE [LARGE SCALE GENOMIC DNA]</scope>
    <source>
        <strain evidence="14">DSM 44683</strain>
        <plasmid evidence="15">Plasmid pCha1</plasmid>
    </source>
</reference>
<dbReference type="InterPro" id="IPR017871">
    <property type="entry name" value="ABC_transporter-like_CS"/>
</dbReference>
<evidence type="ECO:0000256" key="9">
    <source>
        <dbReference type="ARBA" id="ARBA00023455"/>
    </source>
</evidence>
<dbReference type="SMART" id="SM00382">
    <property type="entry name" value="AAA"/>
    <property type="match status" value="1"/>
</dbReference>
<keyword evidence="6" id="KW-1278">Translocase</keyword>
<protein>
    <submittedName>
        <fullName evidence="14">ATP-binding/permease protein cydC</fullName>
    </submittedName>
</protein>
<dbReference type="PANTHER" id="PTHR24221:SF654">
    <property type="entry name" value="ATP-BINDING CASSETTE SUB-FAMILY B MEMBER 6"/>
    <property type="match status" value="1"/>
</dbReference>
<dbReference type="Pfam" id="PF00005">
    <property type="entry name" value="ABC_tran"/>
    <property type="match status" value="1"/>
</dbReference>
<dbReference type="AlphaFoldDB" id="M1NR64"/>
<evidence type="ECO:0000313" key="15">
    <source>
        <dbReference type="Proteomes" id="UP000011723"/>
    </source>
</evidence>
<dbReference type="GO" id="GO:0140359">
    <property type="term" value="F:ABC-type transporter activity"/>
    <property type="evidence" value="ECO:0007669"/>
    <property type="project" value="InterPro"/>
</dbReference>
<evidence type="ECO:0000313" key="14">
    <source>
        <dbReference type="EMBL" id="AGF73853.1"/>
    </source>
</evidence>
<evidence type="ECO:0000256" key="7">
    <source>
        <dbReference type="ARBA" id="ARBA00022989"/>
    </source>
</evidence>
<organism evidence="14 15">
    <name type="scientific">Corynebacterium halotolerans YIM 70093 = DSM 44683</name>
    <dbReference type="NCBI Taxonomy" id="1121362"/>
    <lineage>
        <taxon>Bacteria</taxon>
        <taxon>Bacillati</taxon>
        <taxon>Actinomycetota</taxon>
        <taxon>Actinomycetes</taxon>
        <taxon>Mycobacteriales</taxon>
        <taxon>Corynebacteriaceae</taxon>
        <taxon>Corynebacterium</taxon>
    </lineage>
</organism>
<dbReference type="SUPFAM" id="SSF52540">
    <property type="entry name" value="P-loop containing nucleoside triphosphate hydrolases"/>
    <property type="match status" value="1"/>
</dbReference>
<keyword evidence="3 11" id="KW-0812">Transmembrane</keyword>
<dbReference type="InterPro" id="IPR011527">
    <property type="entry name" value="ABC1_TM_dom"/>
</dbReference>
<keyword evidence="5 14" id="KW-0067">ATP-binding</keyword>
<evidence type="ECO:0000256" key="11">
    <source>
        <dbReference type="SAM" id="Phobius"/>
    </source>
</evidence>
<dbReference type="InterPro" id="IPR036640">
    <property type="entry name" value="ABC1_TM_sf"/>
</dbReference>
<evidence type="ECO:0000256" key="5">
    <source>
        <dbReference type="ARBA" id="ARBA00022840"/>
    </source>
</evidence>
<dbReference type="InterPro" id="IPR027417">
    <property type="entry name" value="P-loop_NTPase"/>
</dbReference>
<feature type="domain" description="ABC transporter" evidence="12">
    <location>
        <begin position="334"/>
        <end position="562"/>
    </location>
</feature>
<keyword evidence="8 11" id="KW-0472">Membrane</keyword>
<dbReference type="eggNOG" id="COG4987">
    <property type="taxonomic scope" value="Bacteria"/>
</dbReference>
<keyword evidence="14" id="KW-0614">Plasmid</keyword>
<geneLocation type="plasmid" evidence="14 15">
    <name>pCha1</name>
</geneLocation>
<name>M1NR64_9CORY</name>
<keyword evidence="2" id="KW-1003">Cell membrane</keyword>
<sequence>MKSEFRVLSAMLRLAGVRYREVVAGIAAGSITLISALTLTIVSGWLITKAWQMPPVLDLSVAVTAVRGLGISRAVFRYVDRLLSHRIALQALTTLRSRVFDALAFDHTGSGRGHLFTRGDGLVRLVADTERVTDVIVRSVVPGGVALVLTVFAVAGATWLHPAAGLVLALSFMVTGLITPWLAVRAARRSRRVFAEDDFDIALDELLDHRVEFAAAGFGQKREERAVAASRRSSDATVAAEKPLATSQVLITWSTGLAAALTVVVGALTYTGDPTWLGMMVLLPLAAFESHAQLSEAAIHADEASHSAHRLTHLVEESGTTSATDDGEASTWELDDCHLKATDLRCRFGDTTWQVDLPPGERMVIRGPSGCGKTTLLQTLGGLVPPRSGSVTLGGQRVLEIDPAALRKTVRAHAEDEWLFSTTIRQNLLVANPAASDGELREVLHAVGLDDWLRDTVEPLTDPLDLLLADGAGSLSSGQRRRLLLARALCSTAPVLLLDEPTEHIDEPDADDLLDTLLAKPLPGPRSRRSVIVVTHRSNKQDSGNTEAGEVDIRRYADPVTEHH</sequence>
<feature type="transmembrane region" description="Helical" evidence="11">
    <location>
        <begin position="166"/>
        <end position="184"/>
    </location>
</feature>
<feature type="region of interest" description="Disordered" evidence="10">
    <location>
        <begin position="535"/>
        <end position="564"/>
    </location>
</feature>
<evidence type="ECO:0000256" key="8">
    <source>
        <dbReference type="ARBA" id="ARBA00023136"/>
    </source>
</evidence>
<dbReference type="GO" id="GO:0034040">
    <property type="term" value="F:ATPase-coupled lipid transmembrane transporter activity"/>
    <property type="evidence" value="ECO:0007669"/>
    <property type="project" value="TreeGrafter"/>
</dbReference>
<feature type="transmembrane region" description="Helical" evidence="11">
    <location>
        <begin position="250"/>
        <end position="270"/>
    </location>
</feature>
<evidence type="ECO:0000259" key="12">
    <source>
        <dbReference type="PROSITE" id="PS50893"/>
    </source>
</evidence>
<dbReference type="GO" id="GO:0034775">
    <property type="term" value="P:glutathione transmembrane transport"/>
    <property type="evidence" value="ECO:0007669"/>
    <property type="project" value="InterPro"/>
</dbReference>
<evidence type="ECO:0000256" key="2">
    <source>
        <dbReference type="ARBA" id="ARBA00022519"/>
    </source>
</evidence>
<dbReference type="Proteomes" id="UP000011723">
    <property type="component" value="Plasmid pCha1"/>
</dbReference>
<dbReference type="SUPFAM" id="SSF90123">
    <property type="entry name" value="ABC transporter transmembrane region"/>
    <property type="match status" value="1"/>
</dbReference>
<keyword evidence="15" id="KW-1185">Reference proteome</keyword>
<dbReference type="PROSITE" id="PS50893">
    <property type="entry name" value="ABC_TRANSPORTER_2"/>
    <property type="match status" value="1"/>
</dbReference>
<feature type="domain" description="ABC transmembrane type-1" evidence="13">
    <location>
        <begin position="23"/>
        <end position="282"/>
    </location>
</feature>
<comment type="similarity">
    <text evidence="9">Belongs to the ABC transporter superfamily. Siderophore-Fe(3+) uptake transporter (SIUT) (TC 3.A.1.21) family.</text>
</comment>
<dbReference type="NCBIfam" id="TIGR02868">
    <property type="entry name" value="CydC"/>
    <property type="match status" value="1"/>
</dbReference>
<feature type="transmembrane region" description="Helical" evidence="11">
    <location>
        <begin position="59"/>
        <end position="76"/>
    </location>
</feature>
<dbReference type="EMBL" id="CP003698">
    <property type="protein sequence ID" value="AGF73853.1"/>
    <property type="molecule type" value="Genomic_DNA"/>
</dbReference>
<dbReference type="InterPro" id="IPR014223">
    <property type="entry name" value="ABC_CydC/D"/>
</dbReference>
<evidence type="ECO:0000259" key="13">
    <source>
        <dbReference type="PROSITE" id="PS50929"/>
    </source>
</evidence>
<evidence type="ECO:0000256" key="3">
    <source>
        <dbReference type="ARBA" id="ARBA00022692"/>
    </source>
</evidence>
<dbReference type="InterPro" id="IPR003593">
    <property type="entry name" value="AAA+_ATPase"/>
</dbReference>
<proteinExistence type="inferred from homology"/>
<dbReference type="InterPro" id="IPR003439">
    <property type="entry name" value="ABC_transporter-like_ATP-bd"/>
</dbReference>
<dbReference type="GO" id="GO:0016887">
    <property type="term" value="F:ATP hydrolysis activity"/>
    <property type="evidence" value="ECO:0007669"/>
    <property type="project" value="InterPro"/>
</dbReference>
<feature type="compositionally biased region" description="Basic and acidic residues" evidence="10">
    <location>
        <begin position="551"/>
        <end position="564"/>
    </location>
</feature>
<feature type="transmembrane region" description="Helical" evidence="11">
    <location>
        <begin position="21"/>
        <end position="47"/>
    </location>
</feature>
<evidence type="ECO:0000256" key="6">
    <source>
        <dbReference type="ARBA" id="ARBA00022967"/>
    </source>
</evidence>
<dbReference type="InterPro" id="IPR039421">
    <property type="entry name" value="Type_1_exporter"/>
</dbReference>
<dbReference type="GO" id="GO:0005524">
    <property type="term" value="F:ATP binding"/>
    <property type="evidence" value="ECO:0007669"/>
    <property type="project" value="UniProtKB-KW"/>
</dbReference>
<dbReference type="PATRIC" id="fig|1121362.3.peg.2901"/>
<keyword evidence="7 11" id="KW-1133">Transmembrane helix</keyword>
<comment type="subcellular location">
    <subcellularLocation>
        <location evidence="1">Cell inner membrane</location>
        <topology evidence="1">Multi-pass membrane protein</topology>
    </subcellularLocation>
</comment>
<dbReference type="KEGG" id="chn:A605_14417"/>
<dbReference type="PROSITE" id="PS00211">
    <property type="entry name" value="ABC_TRANSPORTER_1"/>
    <property type="match status" value="1"/>
</dbReference>
<keyword evidence="4" id="KW-0547">Nucleotide-binding</keyword>
<dbReference type="PANTHER" id="PTHR24221">
    <property type="entry name" value="ATP-BINDING CASSETTE SUB-FAMILY B"/>
    <property type="match status" value="1"/>
</dbReference>
<dbReference type="PROSITE" id="PS50929">
    <property type="entry name" value="ABC_TM1F"/>
    <property type="match status" value="1"/>
</dbReference>
<evidence type="ECO:0000256" key="1">
    <source>
        <dbReference type="ARBA" id="ARBA00004429"/>
    </source>
</evidence>
<accession>M1NR64</accession>
<dbReference type="Gene3D" id="3.40.50.300">
    <property type="entry name" value="P-loop containing nucleotide triphosphate hydrolases"/>
    <property type="match status" value="1"/>
</dbReference>
<dbReference type="Gene3D" id="1.20.1560.10">
    <property type="entry name" value="ABC transporter type 1, transmembrane domain"/>
    <property type="match status" value="1"/>
</dbReference>